<dbReference type="EMBL" id="OX458333">
    <property type="protein sequence ID" value="CAI8825202.1"/>
    <property type="molecule type" value="Genomic_DNA"/>
</dbReference>
<keyword evidence="2" id="KW-1185">Reference proteome</keyword>
<sequence>MTAPCLARCCHEWKPLAKEFTTRFGALSLIEGGVKPTDFDPCVGDGDHPVRVTGAWLRH</sequence>
<organism evidence="1 2">
    <name type="scientific">Methylocaldum szegediense</name>
    <dbReference type="NCBI Taxonomy" id="73780"/>
    <lineage>
        <taxon>Bacteria</taxon>
        <taxon>Pseudomonadati</taxon>
        <taxon>Pseudomonadota</taxon>
        <taxon>Gammaproteobacteria</taxon>
        <taxon>Methylococcales</taxon>
        <taxon>Methylococcaceae</taxon>
        <taxon>Methylocaldum</taxon>
    </lineage>
</organism>
<evidence type="ECO:0000313" key="1">
    <source>
        <dbReference type="EMBL" id="CAI8825202.1"/>
    </source>
</evidence>
<gene>
    <name evidence="1" type="ORF">MSZNOR_2040</name>
</gene>
<reference evidence="1 2" key="1">
    <citation type="submission" date="2023-03" db="EMBL/GenBank/DDBJ databases">
        <authorList>
            <person name="Pearce D."/>
        </authorList>
    </citation>
    <scope>NUCLEOTIDE SEQUENCE [LARGE SCALE GENOMIC DNA]</scope>
    <source>
        <strain evidence="1">Msz</strain>
    </source>
</reference>
<evidence type="ECO:0000313" key="2">
    <source>
        <dbReference type="Proteomes" id="UP001162030"/>
    </source>
</evidence>
<name>A0ABM9I1F0_9GAMM</name>
<protein>
    <submittedName>
        <fullName evidence="1">Uncharacterized protein</fullName>
    </submittedName>
</protein>
<dbReference type="Proteomes" id="UP001162030">
    <property type="component" value="Chromosome"/>
</dbReference>
<accession>A0ABM9I1F0</accession>
<proteinExistence type="predicted"/>